<dbReference type="InterPro" id="IPR006448">
    <property type="entry name" value="Phage_term_ssu_P27"/>
</dbReference>
<dbReference type="Pfam" id="PF05119">
    <property type="entry name" value="Terminase_4"/>
    <property type="match status" value="1"/>
</dbReference>
<gene>
    <name evidence="1" type="ORF">NCTC11535_01473</name>
</gene>
<reference evidence="1 2" key="1">
    <citation type="submission" date="2018-06" db="EMBL/GenBank/DDBJ databases">
        <authorList>
            <consortium name="Pathogen Informatics"/>
            <person name="Doyle S."/>
        </authorList>
    </citation>
    <scope>NUCLEOTIDE SEQUENCE [LARGE SCALE GENOMIC DNA]</scope>
    <source>
        <strain evidence="1 2">NCTC11535</strain>
    </source>
</reference>
<organism evidence="1 2">
    <name type="scientific">Actinomyces bovis</name>
    <dbReference type="NCBI Taxonomy" id="1658"/>
    <lineage>
        <taxon>Bacteria</taxon>
        <taxon>Bacillati</taxon>
        <taxon>Actinomycetota</taxon>
        <taxon>Actinomycetes</taxon>
        <taxon>Actinomycetales</taxon>
        <taxon>Actinomycetaceae</taxon>
        <taxon>Actinomyces</taxon>
    </lineage>
</organism>
<dbReference type="RefSeq" id="WP_111836731.1">
    <property type="nucleotide sequence ID" value="NZ_UAPQ01000008.1"/>
</dbReference>
<sequence length="199" mass="21418">MASLLPPAHLAEDAASVWTSVVTAHPRPELLDAMRLEAFCLAVATLRAAHQAITDKGLTVVDDRGQVVKNPALAAARDAQEQVRRWGTEFARPHPPKRRRGTMYDATTASISAAEHLKDAQFRGACEAVKTLAWLIDEAQRAGVEELRKASFGAIPAYLRGCADLRITPASVPEVERRPKRRGAGRLQAIRGGITGAAG</sequence>
<comment type="caution">
    <text evidence="1">The sequence shown here is derived from an EMBL/GenBank/DDBJ whole genome shotgun (WGS) entry which is preliminary data.</text>
</comment>
<evidence type="ECO:0000313" key="2">
    <source>
        <dbReference type="Proteomes" id="UP000250006"/>
    </source>
</evidence>
<accession>A0ABY1VNV0</accession>
<name>A0ABY1VNV0_9ACTO</name>
<keyword evidence="2" id="KW-1185">Reference proteome</keyword>
<dbReference type="Proteomes" id="UP000250006">
    <property type="component" value="Unassembled WGS sequence"/>
</dbReference>
<dbReference type="EMBL" id="UAPQ01000008">
    <property type="protein sequence ID" value="SPT53789.1"/>
    <property type="molecule type" value="Genomic_DNA"/>
</dbReference>
<proteinExistence type="predicted"/>
<evidence type="ECO:0000313" key="1">
    <source>
        <dbReference type="EMBL" id="SPT53789.1"/>
    </source>
</evidence>
<protein>
    <submittedName>
        <fullName evidence="1">Phage terminase, small subunit</fullName>
    </submittedName>
</protein>